<keyword evidence="4" id="KW-1185">Reference proteome</keyword>
<dbReference type="InterPro" id="IPR019673">
    <property type="entry name" value="Spore_germination_GerPC"/>
</dbReference>
<keyword evidence="1" id="KW-0175">Coiled coil</keyword>
<feature type="region of interest" description="Disordered" evidence="2">
    <location>
        <begin position="224"/>
        <end position="260"/>
    </location>
</feature>
<evidence type="ECO:0000256" key="2">
    <source>
        <dbReference type="SAM" id="MobiDB-lite"/>
    </source>
</evidence>
<dbReference type="Pfam" id="PF10737">
    <property type="entry name" value="GerPC"/>
    <property type="match status" value="1"/>
</dbReference>
<evidence type="ECO:0000256" key="1">
    <source>
        <dbReference type="SAM" id="Coils"/>
    </source>
</evidence>
<dbReference type="AlphaFoldDB" id="A0A934MXK4"/>
<reference evidence="3" key="1">
    <citation type="submission" date="2020-12" db="EMBL/GenBank/DDBJ databases">
        <authorList>
            <person name="Huq M.A."/>
        </authorList>
    </citation>
    <scope>NUCLEOTIDE SEQUENCE</scope>
    <source>
        <strain evidence="3">MAHUQ-46</strain>
    </source>
</reference>
<proteinExistence type="predicted"/>
<gene>
    <name evidence="3" type="ORF">JFN88_23930</name>
</gene>
<dbReference type="EMBL" id="JAELUP010000117">
    <property type="protein sequence ID" value="MBJ6364272.1"/>
    <property type="molecule type" value="Genomic_DNA"/>
</dbReference>
<comment type="caution">
    <text evidence="3">The sequence shown here is derived from an EMBL/GenBank/DDBJ whole genome shotgun (WGS) entry which is preliminary data.</text>
</comment>
<name>A0A934MXK4_9BACL</name>
<feature type="coiled-coil region" evidence="1">
    <location>
        <begin position="16"/>
        <end position="50"/>
    </location>
</feature>
<evidence type="ECO:0000313" key="3">
    <source>
        <dbReference type="EMBL" id="MBJ6364272.1"/>
    </source>
</evidence>
<dbReference type="Proteomes" id="UP000640274">
    <property type="component" value="Unassembled WGS sequence"/>
</dbReference>
<accession>A0A934MXK4</accession>
<evidence type="ECO:0000313" key="4">
    <source>
        <dbReference type="Proteomes" id="UP000640274"/>
    </source>
</evidence>
<organism evidence="3 4">
    <name type="scientific">Paenibacillus roseus</name>
    <dbReference type="NCBI Taxonomy" id="2798579"/>
    <lineage>
        <taxon>Bacteria</taxon>
        <taxon>Bacillati</taxon>
        <taxon>Bacillota</taxon>
        <taxon>Bacilli</taxon>
        <taxon>Bacillales</taxon>
        <taxon>Paenibacillaceae</taxon>
        <taxon>Paenibacillus</taxon>
    </lineage>
</organism>
<sequence length="260" mass="28477">MNQPQSSAWQSWYNWAQDTQKQLQQLQQQVTQLQQQYQSLQNQIKQTADKPTYNIERLEYHFDQLKVQRLDGTLNIGMAPPGGGSLQQSIDQLSVPGAQGLGVSPEGEEEGNASSNPEALPSNPFAPSPLYQEVYRQVSDYLDHTAPNVINQAAAASGVTLDPYHRSLIIEDMRKQLAPRIQFYMNSATKQEAASPVDQQAGSIAQKTIRDVDMAIRQYIARLPSPPSSAAAPGAETSTLPTGGTIVTEHSGVQPFEATD</sequence>
<feature type="region of interest" description="Disordered" evidence="2">
    <location>
        <begin position="96"/>
        <end position="127"/>
    </location>
</feature>
<protein>
    <submittedName>
        <fullName evidence="3">Uncharacterized protein</fullName>
    </submittedName>
</protein>